<reference evidence="4 5" key="1">
    <citation type="submission" date="2024-02" db="EMBL/GenBank/DDBJ databases">
        <authorList>
            <person name="Daric V."/>
            <person name="Darras S."/>
        </authorList>
    </citation>
    <scope>NUCLEOTIDE SEQUENCE [LARGE SCALE GENOMIC DNA]</scope>
</reference>
<proteinExistence type="predicted"/>
<feature type="region of interest" description="Disordered" evidence="3">
    <location>
        <begin position="664"/>
        <end position="683"/>
    </location>
</feature>
<evidence type="ECO:0000313" key="5">
    <source>
        <dbReference type="Proteomes" id="UP001642483"/>
    </source>
</evidence>
<evidence type="ECO:0000256" key="2">
    <source>
        <dbReference type="ARBA" id="ARBA00023098"/>
    </source>
</evidence>
<feature type="region of interest" description="Disordered" evidence="3">
    <location>
        <begin position="337"/>
        <end position="361"/>
    </location>
</feature>
<gene>
    <name evidence="4" type="ORF">CVLEPA_LOCUS15218</name>
</gene>
<keyword evidence="1" id="KW-0378">Hydrolase</keyword>
<dbReference type="EMBL" id="CAWYQH010000097">
    <property type="protein sequence ID" value="CAK8684227.1"/>
    <property type="molecule type" value="Genomic_DNA"/>
</dbReference>
<feature type="region of interest" description="Disordered" evidence="3">
    <location>
        <begin position="159"/>
        <end position="183"/>
    </location>
</feature>
<comment type="caution">
    <text evidence="4">The sequence shown here is derived from an EMBL/GenBank/DDBJ whole genome shotgun (WGS) entry which is preliminary data.</text>
</comment>
<evidence type="ECO:0000313" key="4">
    <source>
        <dbReference type="EMBL" id="CAK8684227.1"/>
    </source>
</evidence>
<dbReference type="PANTHER" id="PTHR12187:SF11">
    <property type="entry name" value="PHOSPHATIDYLINOSITOL-3,4-BISPHOSPHATE 4-PHOSPHATASE"/>
    <property type="match status" value="1"/>
</dbReference>
<keyword evidence="2" id="KW-0443">Lipid metabolism</keyword>
<dbReference type="InterPro" id="IPR039034">
    <property type="entry name" value="INPP4"/>
</dbReference>
<evidence type="ECO:0000256" key="1">
    <source>
        <dbReference type="ARBA" id="ARBA00022801"/>
    </source>
</evidence>
<keyword evidence="5" id="KW-1185">Reference proteome</keyword>
<protein>
    <submittedName>
        <fullName evidence="4">Uncharacterized protein</fullName>
    </submittedName>
</protein>
<name>A0ABP0FXA2_CLALP</name>
<accession>A0ABP0FXA2</accession>
<organism evidence="4 5">
    <name type="scientific">Clavelina lepadiformis</name>
    <name type="common">Light-bulb sea squirt</name>
    <name type="synonym">Ascidia lepadiformis</name>
    <dbReference type="NCBI Taxonomy" id="159417"/>
    <lineage>
        <taxon>Eukaryota</taxon>
        <taxon>Metazoa</taxon>
        <taxon>Chordata</taxon>
        <taxon>Tunicata</taxon>
        <taxon>Ascidiacea</taxon>
        <taxon>Aplousobranchia</taxon>
        <taxon>Clavelinidae</taxon>
        <taxon>Clavelina</taxon>
    </lineage>
</organism>
<dbReference type="Proteomes" id="UP001642483">
    <property type="component" value="Unassembled WGS sequence"/>
</dbReference>
<sequence>MQTIVPVAASLLESVKPQNERNKQFGTYNTSALLQTMYNAIVSRTYRFPLTRSGHVSVQELMLESCLTYHVPIIFLQICIDQESKRISALESIGKLTGHWDAVRQRQLAIHRKYIERYESSLTHLLQRYHPPYFKKSADKTADELNFVPTNLHLQRMRVAKEDDSAESESNGPPPQISSFPVSGRKSWSEYDVVTVGAATTHSLHYKQGGLLALLARTDDNAKSKKGLPIHPIAHCLQRGISTNDNTKLITQIKCLQGQVRYQIEKLKTLISKPLSDSKDDDVYSTDNVTSSHEALVALSQKVCELTTFTDSVAITTAVTVLAAARPVSRSMFDDYVRKNPPTHTQDLQGAGPSVSGGGEESQVSFQRLKSFAESESSVESLWEEINLCTKSTLADVVKSVHGIITPNLEENFLRGEVSSDNEFSKAKQDLASLQELVDKISSESLLALTFQNLTSDDLRSDPDLTYRRNAVFSQALGMCVGGVSTLIASSVDDDLKLHQFAEVGIFLQVESLLSTYGNELGMLQDYTVGVMDLLNVTFKCVRASKQPSRINLSSGNVPNEFYLPTLHGSIDALTVSLQFDDDSFANLPSNLQSGRLIKIHPVIYNVGINEEQTLAEKFGTTALQDYLNLEALSRTLQYYDLVRDNCPSSISEKLRNANSFLNEISRPSQDRRKSSSPFPQFSEQRPLMDLLNSLSVSVKSKKNKNVEILQLSAEICRRMNGVRVTSCKSAKDRTAMSVTLEQARVLVSEHGMESKVFPQALACMRSQGTRRENTAKNTGNRRYAFTSVQLMTFPKLYKPPDGTYGKNES</sequence>
<dbReference type="PANTHER" id="PTHR12187">
    <property type="entry name" value="AGAP000124-PA"/>
    <property type="match status" value="1"/>
</dbReference>
<evidence type="ECO:0000256" key="3">
    <source>
        <dbReference type="SAM" id="MobiDB-lite"/>
    </source>
</evidence>